<keyword evidence="5" id="KW-1185">Reference proteome</keyword>
<dbReference type="CDD" id="cd03443">
    <property type="entry name" value="PaaI_thioesterase"/>
    <property type="match status" value="1"/>
</dbReference>
<comment type="similarity">
    <text evidence="1">Belongs to the thioesterase PaaI family.</text>
</comment>
<evidence type="ECO:0000256" key="2">
    <source>
        <dbReference type="ARBA" id="ARBA00022801"/>
    </source>
</evidence>
<feature type="domain" description="Thioesterase" evidence="3">
    <location>
        <begin position="15"/>
        <end position="88"/>
    </location>
</feature>
<dbReference type="NCBIfam" id="TIGR00369">
    <property type="entry name" value="unchar_dom_1"/>
    <property type="match status" value="1"/>
</dbReference>
<dbReference type="SUPFAM" id="SSF54637">
    <property type="entry name" value="Thioesterase/thiol ester dehydrase-isomerase"/>
    <property type="match status" value="1"/>
</dbReference>
<gene>
    <name evidence="4" type="ORF">K504DRAFT_393638</name>
</gene>
<dbReference type="InterPro" id="IPR029069">
    <property type="entry name" value="HotDog_dom_sf"/>
</dbReference>
<dbReference type="InterPro" id="IPR003736">
    <property type="entry name" value="PAAI_dom"/>
</dbReference>
<dbReference type="InterPro" id="IPR039298">
    <property type="entry name" value="ACOT13"/>
</dbReference>
<dbReference type="InterPro" id="IPR006683">
    <property type="entry name" value="Thioestr_dom"/>
</dbReference>
<feature type="non-terminal residue" evidence="4">
    <location>
        <position position="1"/>
    </location>
</feature>
<dbReference type="Proteomes" id="UP000799428">
    <property type="component" value="Unassembled WGS sequence"/>
</dbReference>
<organism evidence="4 5">
    <name type="scientific">Pleomassaria siparia CBS 279.74</name>
    <dbReference type="NCBI Taxonomy" id="1314801"/>
    <lineage>
        <taxon>Eukaryota</taxon>
        <taxon>Fungi</taxon>
        <taxon>Dikarya</taxon>
        <taxon>Ascomycota</taxon>
        <taxon>Pezizomycotina</taxon>
        <taxon>Dothideomycetes</taxon>
        <taxon>Pleosporomycetidae</taxon>
        <taxon>Pleosporales</taxon>
        <taxon>Pleomassariaceae</taxon>
        <taxon>Pleomassaria</taxon>
    </lineage>
</organism>
<reference evidence="4" key="1">
    <citation type="journal article" date="2020" name="Stud. Mycol.">
        <title>101 Dothideomycetes genomes: a test case for predicting lifestyles and emergence of pathogens.</title>
        <authorList>
            <person name="Haridas S."/>
            <person name="Albert R."/>
            <person name="Binder M."/>
            <person name="Bloem J."/>
            <person name="Labutti K."/>
            <person name="Salamov A."/>
            <person name="Andreopoulos B."/>
            <person name="Baker S."/>
            <person name="Barry K."/>
            <person name="Bills G."/>
            <person name="Bluhm B."/>
            <person name="Cannon C."/>
            <person name="Castanera R."/>
            <person name="Culley D."/>
            <person name="Daum C."/>
            <person name="Ezra D."/>
            <person name="Gonzalez J."/>
            <person name="Henrissat B."/>
            <person name="Kuo A."/>
            <person name="Liang C."/>
            <person name="Lipzen A."/>
            <person name="Lutzoni F."/>
            <person name="Magnuson J."/>
            <person name="Mondo S."/>
            <person name="Nolan M."/>
            <person name="Ohm R."/>
            <person name="Pangilinan J."/>
            <person name="Park H.-J."/>
            <person name="Ramirez L."/>
            <person name="Alfaro M."/>
            <person name="Sun H."/>
            <person name="Tritt A."/>
            <person name="Yoshinaga Y."/>
            <person name="Zwiers L.-H."/>
            <person name="Turgeon B."/>
            <person name="Goodwin S."/>
            <person name="Spatafora J."/>
            <person name="Crous P."/>
            <person name="Grigoriev I."/>
        </authorList>
    </citation>
    <scope>NUCLEOTIDE SEQUENCE</scope>
    <source>
        <strain evidence="4">CBS 279.74</strain>
    </source>
</reference>
<dbReference type="GO" id="GO:0047617">
    <property type="term" value="F:fatty acyl-CoA hydrolase activity"/>
    <property type="evidence" value="ECO:0007669"/>
    <property type="project" value="InterPro"/>
</dbReference>
<evidence type="ECO:0000259" key="3">
    <source>
        <dbReference type="Pfam" id="PF03061"/>
    </source>
</evidence>
<sequence>ASFEMHIAPELGNAFGTFHGGAVVTVLDMLTSITVAAPARPGWSDMHVSRSLSCAFLRPLSVGAKARIECEVVAMGRRMVLCRAVVRDNMTNAICYTCEHDKVNVADDSRT</sequence>
<dbReference type="EMBL" id="MU005791">
    <property type="protein sequence ID" value="KAF2702913.1"/>
    <property type="molecule type" value="Genomic_DNA"/>
</dbReference>
<evidence type="ECO:0000256" key="1">
    <source>
        <dbReference type="ARBA" id="ARBA00008324"/>
    </source>
</evidence>
<proteinExistence type="inferred from homology"/>
<dbReference type="Pfam" id="PF03061">
    <property type="entry name" value="4HBT"/>
    <property type="match status" value="1"/>
</dbReference>
<dbReference type="PANTHER" id="PTHR21660:SF1">
    <property type="entry name" value="ACYL-COENZYME A THIOESTERASE 13"/>
    <property type="match status" value="1"/>
</dbReference>
<protein>
    <recommendedName>
        <fullName evidence="3">Thioesterase domain-containing protein</fullName>
    </recommendedName>
</protein>
<dbReference type="OrthoDB" id="2831072at2759"/>
<dbReference type="Gene3D" id="3.10.129.10">
    <property type="entry name" value="Hotdog Thioesterase"/>
    <property type="match status" value="1"/>
</dbReference>
<dbReference type="PANTHER" id="PTHR21660">
    <property type="entry name" value="THIOESTERASE SUPERFAMILY MEMBER-RELATED"/>
    <property type="match status" value="1"/>
</dbReference>
<accession>A0A6G1JRH6</accession>
<dbReference type="AlphaFoldDB" id="A0A6G1JRH6"/>
<name>A0A6G1JRH6_9PLEO</name>
<keyword evidence="2" id="KW-0378">Hydrolase</keyword>
<evidence type="ECO:0000313" key="4">
    <source>
        <dbReference type="EMBL" id="KAF2702913.1"/>
    </source>
</evidence>
<evidence type="ECO:0000313" key="5">
    <source>
        <dbReference type="Proteomes" id="UP000799428"/>
    </source>
</evidence>